<dbReference type="Proteomes" id="UP000681967">
    <property type="component" value="Unassembled WGS sequence"/>
</dbReference>
<dbReference type="EMBL" id="CAJOBJ010123648">
    <property type="protein sequence ID" value="CAF4688456.1"/>
    <property type="molecule type" value="Genomic_DNA"/>
</dbReference>
<reference evidence="3" key="1">
    <citation type="submission" date="2021-02" db="EMBL/GenBank/DDBJ databases">
        <authorList>
            <person name="Nowell W R."/>
        </authorList>
    </citation>
    <scope>NUCLEOTIDE SEQUENCE</scope>
</reference>
<comment type="caution">
    <text evidence="3">The sequence shown here is derived from an EMBL/GenBank/DDBJ whole genome shotgun (WGS) entry which is preliminary data.</text>
</comment>
<protein>
    <submittedName>
        <fullName evidence="3">Uncharacterized protein</fullName>
    </submittedName>
</protein>
<dbReference type="EMBL" id="CAJOBH010055681">
    <property type="protein sequence ID" value="CAF4400586.1"/>
    <property type="molecule type" value="Genomic_DNA"/>
</dbReference>
<dbReference type="Proteomes" id="UP000681720">
    <property type="component" value="Unassembled WGS sequence"/>
</dbReference>
<accession>A0A8S3A0H2</accession>
<evidence type="ECO:0000313" key="2">
    <source>
        <dbReference type="EMBL" id="CAF4511057.1"/>
    </source>
</evidence>
<dbReference type="AlphaFoldDB" id="A0A8S3A0H2"/>
<evidence type="ECO:0000313" key="1">
    <source>
        <dbReference type="EMBL" id="CAF4400586.1"/>
    </source>
</evidence>
<evidence type="ECO:0000313" key="5">
    <source>
        <dbReference type="Proteomes" id="UP000681720"/>
    </source>
</evidence>
<evidence type="ECO:0000313" key="3">
    <source>
        <dbReference type="EMBL" id="CAF4688456.1"/>
    </source>
</evidence>
<organism evidence="3 5">
    <name type="scientific">Rotaria magnacalcarata</name>
    <dbReference type="NCBI Taxonomy" id="392030"/>
    <lineage>
        <taxon>Eukaryota</taxon>
        <taxon>Metazoa</taxon>
        <taxon>Spiralia</taxon>
        <taxon>Gnathifera</taxon>
        <taxon>Rotifera</taxon>
        <taxon>Eurotatoria</taxon>
        <taxon>Bdelloidea</taxon>
        <taxon>Philodinida</taxon>
        <taxon>Philodinidae</taxon>
        <taxon>Rotaria</taxon>
    </lineage>
</organism>
<feature type="non-terminal residue" evidence="3">
    <location>
        <position position="1"/>
    </location>
</feature>
<sequence>MTTRISSNIDVWRQDDDDELNKDDDCPRARVP</sequence>
<name>A0A8S3A0H2_9BILA</name>
<proteinExistence type="predicted"/>
<gene>
    <name evidence="1" type="ORF">BYL167_LOCUS31532</name>
    <name evidence="2" type="ORF">BYL167_LOCUS36474</name>
    <name evidence="3" type="ORF">GIL414_LOCUS42572</name>
    <name evidence="4" type="ORF">GIL414_LOCUS54001</name>
</gene>
<evidence type="ECO:0000313" key="4">
    <source>
        <dbReference type="EMBL" id="CAF4944674.1"/>
    </source>
</evidence>
<dbReference type="EMBL" id="CAJOBJ010188435">
    <property type="protein sequence ID" value="CAF4944674.1"/>
    <property type="molecule type" value="Genomic_DNA"/>
</dbReference>
<dbReference type="EMBL" id="CAJOBH010079680">
    <property type="protein sequence ID" value="CAF4511057.1"/>
    <property type="molecule type" value="Genomic_DNA"/>
</dbReference>